<accession>A0A7H0H7H1</accession>
<protein>
    <recommendedName>
        <fullName evidence="3">Leucine-rich repeat domain-containing protein</fullName>
    </recommendedName>
</protein>
<keyword evidence="2" id="KW-1185">Reference proteome</keyword>
<dbReference type="KEGG" id="tdf:H9L22_03395"/>
<sequence length="185" mass="20510">MSDLSAIDRMPNLEELSIGPYCSGTFRLESLPKLRDLGVEVGPGRKIVPAGGELLESVFLDACTRPWALWLESLPRLKRVRLDRPRTLPQRLPESVEVLDIALVTKWDARVERIEGLTSLRELHLTGLRGMSDLGVFSSARNLEFLYAEDCDELVSTDGPGWSEGASARYVGRTPVSVFPPQPHG</sequence>
<dbReference type="AlphaFoldDB" id="A0A7H0H7H1"/>
<organism evidence="1 2">
    <name type="scientific">Tessaracoccus defluvii</name>
    <dbReference type="NCBI Taxonomy" id="1285901"/>
    <lineage>
        <taxon>Bacteria</taxon>
        <taxon>Bacillati</taxon>
        <taxon>Actinomycetota</taxon>
        <taxon>Actinomycetes</taxon>
        <taxon>Propionibacteriales</taxon>
        <taxon>Propionibacteriaceae</taxon>
        <taxon>Tessaracoccus</taxon>
    </lineage>
</organism>
<dbReference type="Proteomes" id="UP000516117">
    <property type="component" value="Chromosome"/>
</dbReference>
<dbReference type="RefSeq" id="WP_187721592.1">
    <property type="nucleotide sequence ID" value="NZ_BAABBL010000015.1"/>
</dbReference>
<dbReference type="SUPFAM" id="SSF52047">
    <property type="entry name" value="RNI-like"/>
    <property type="match status" value="1"/>
</dbReference>
<dbReference type="InterPro" id="IPR032675">
    <property type="entry name" value="LRR_dom_sf"/>
</dbReference>
<dbReference type="EMBL" id="CP060789">
    <property type="protein sequence ID" value="QNP56487.1"/>
    <property type="molecule type" value="Genomic_DNA"/>
</dbReference>
<reference evidence="1 2" key="1">
    <citation type="submission" date="2020-08" db="EMBL/GenBank/DDBJ databases">
        <title>Genome sequence of Tessaracoccus defluvii JCM 17540T.</title>
        <authorList>
            <person name="Hyun D.-W."/>
            <person name="Bae J.-W."/>
        </authorList>
    </citation>
    <scope>NUCLEOTIDE SEQUENCE [LARGE SCALE GENOMIC DNA]</scope>
    <source>
        <strain evidence="1 2">JCM 17540</strain>
    </source>
</reference>
<evidence type="ECO:0008006" key="3">
    <source>
        <dbReference type="Google" id="ProtNLM"/>
    </source>
</evidence>
<name>A0A7H0H7H1_9ACTN</name>
<proteinExistence type="predicted"/>
<evidence type="ECO:0000313" key="2">
    <source>
        <dbReference type="Proteomes" id="UP000516117"/>
    </source>
</evidence>
<gene>
    <name evidence="1" type="ORF">H9L22_03395</name>
</gene>
<evidence type="ECO:0000313" key="1">
    <source>
        <dbReference type="EMBL" id="QNP56487.1"/>
    </source>
</evidence>
<dbReference type="Gene3D" id="3.80.10.10">
    <property type="entry name" value="Ribonuclease Inhibitor"/>
    <property type="match status" value="1"/>
</dbReference>